<reference evidence="1 2" key="1">
    <citation type="submission" date="2016-08" db="EMBL/GenBank/DDBJ databases">
        <title>Hymenobacter coccineus sp. nov., Hymenobacter lapidarius sp. nov. and Hymenobacter glacialis sp. nov., isolated from Antarctic soil.</title>
        <authorList>
            <person name="Sedlacek I."/>
            <person name="Kralova S."/>
            <person name="Kyrova K."/>
            <person name="Maslanova I."/>
            <person name="Stankova E."/>
            <person name="Vrbovska V."/>
            <person name="Nemec M."/>
            <person name="Bartak M."/>
            <person name="Svec P."/>
            <person name="Busse H.-J."/>
            <person name="Pantucek R."/>
        </authorList>
    </citation>
    <scope>NUCLEOTIDE SEQUENCE [LARGE SCALE GENOMIC DNA]</scope>
    <source>
        <strain evidence="1 2">CCM 8649</strain>
    </source>
</reference>
<proteinExistence type="predicted"/>
<accession>A0A1G1THZ0</accession>
<evidence type="ECO:0000313" key="1">
    <source>
        <dbReference type="EMBL" id="OGX90484.1"/>
    </source>
</evidence>
<comment type="caution">
    <text evidence="1">The sequence shown here is derived from an EMBL/GenBank/DDBJ whole genome shotgun (WGS) entry which is preliminary data.</text>
</comment>
<dbReference type="OrthoDB" id="9851788at2"/>
<evidence type="ECO:0000313" key="2">
    <source>
        <dbReference type="Proteomes" id="UP000177506"/>
    </source>
</evidence>
<name>A0A1G1THZ0_9BACT</name>
<protein>
    <submittedName>
        <fullName evidence="1">Uncharacterized protein</fullName>
    </submittedName>
</protein>
<dbReference type="AlphaFoldDB" id="A0A1G1THZ0"/>
<keyword evidence="2" id="KW-1185">Reference proteome</keyword>
<organism evidence="1 2">
    <name type="scientific">Hymenobacter coccineus</name>
    <dbReference type="NCBI Taxonomy" id="1908235"/>
    <lineage>
        <taxon>Bacteria</taxon>
        <taxon>Pseudomonadati</taxon>
        <taxon>Bacteroidota</taxon>
        <taxon>Cytophagia</taxon>
        <taxon>Cytophagales</taxon>
        <taxon>Hymenobacteraceae</taxon>
        <taxon>Hymenobacter</taxon>
    </lineage>
</organism>
<sequence length="212" mass="21779">MATSAYQKQYKARGKKARAAVAKADRDTRKRLSRVAAAQQRMNDALARLARLNQVYGTAYPEQTDLSAGFDDYSVGARQLVGAYAVVEALPAVAVVADNAGGLALAGEAIFGEAPTAAPPAPLRLTGATLRGINPADGGNTVLEGQVTATGGTGAVAVHITIDNFVDGGTHPTGEAFSSALGTRFVAGGVRQYRAEVVGQPSLFVTGSFTVE</sequence>
<gene>
    <name evidence="1" type="ORF">BEN49_22685</name>
</gene>
<dbReference type="EMBL" id="MDZA01000143">
    <property type="protein sequence ID" value="OGX90484.1"/>
    <property type="molecule type" value="Genomic_DNA"/>
</dbReference>
<dbReference type="Proteomes" id="UP000177506">
    <property type="component" value="Unassembled WGS sequence"/>
</dbReference>
<dbReference type="RefSeq" id="WP_070742926.1">
    <property type="nucleotide sequence ID" value="NZ_MDZA01000143.1"/>
</dbReference>